<gene>
    <name evidence="1" type="ORF">HMPREF9098_2337</name>
</gene>
<proteinExistence type="predicted"/>
<comment type="caution">
    <text evidence="1">The sequence shown here is derived from an EMBL/GenBank/DDBJ whole genome shotgun (WGS) entry which is preliminary data.</text>
</comment>
<organism evidence="1 2">
    <name type="scientific">Kingella denitrificans ATCC 33394</name>
    <dbReference type="NCBI Taxonomy" id="888741"/>
    <lineage>
        <taxon>Bacteria</taxon>
        <taxon>Pseudomonadati</taxon>
        <taxon>Pseudomonadota</taxon>
        <taxon>Betaproteobacteria</taxon>
        <taxon>Neisseriales</taxon>
        <taxon>Neisseriaceae</taxon>
        <taxon>Kingella</taxon>
    </lineage>
</organism>
<dbReference type="EMBL" id="AEWV01000044">
    <property type="protein sequence ID" value="EGC16228.1"/>
    <property type="molecule type" value="Genomic_DNA"/>
</dbReference>
<keyword evidence="2" id="KW-1185">Reference proteome</keyword>
<dbReference type="STRING" id="888741.HMPREF9098_2337"/>
<evidence type="ECO:0000313" key="1">
    <source>
        <dbReference type="EMBL" id="EGC16228.1"/>
    </source>
</evidence>
<accession>F0F2K2</accession>
<sequence length="46" mass="5399">MFARKNRKPLFYWICRLPESNPYGMAQSGADKADKFILQQNRLPTP</sequence>
<name>F0F2K2_9NEIS</name>
<dbReference type="Proteomes" id="UP000004088">
    <property type="component" value="Unassembled WGS sequence"/>
</dbReference>
<reference evidence="1 2" key="1">
    <citation type="submission" date="2011-01" db="EMBL/GenBank/DDBJ databases">
        <authorList>
            <person name="Muzny D."/>
            <person name="Qin X."/>
            <person name="Deng J."/>
            <person name="Jiang H."/>
            <person name="Liu Y."/>
            <person name="Qu J."/>
            <person name="Song X.-Z."/>
            <person name="Zhang L."/>
            <person name="Thornton R."/>
            <person name="Coyle M."/>
            <person name="Francisco L."/>
            <person name="Jackson L."/>
            <person name="Javaid M."/>
            <person name="Korchina V."/>
            <person name="Kovar C."/>
            <person name="Mata R."/>
            <person name="Mathew T."/>
            <person name="Ngo R."/>
            <person name="Nguyen L."/>
            <person name="Nguyen N."/>
            <person name="Okwuonu G."/>
            <person name="Ongeri F."/>
            <person name="Pham C."/>
            <person name="Simmons D."/>
            <person name="Wilczek-Boney K."/>
            <person name="Hale W."/>
            <person name="Jakkamsetti A."/>
            <person name="Pham P."/>
            <person name="Ruth R."/>
            <person name="San Lucas F."/>
            <person name="Warren J."/>
            <person name="Zhang J."/>
            <person name="Zhao Z."/>
            <person name="Zhou C."/>
            <person name="Zhu D."/>
            <person name="Lee S."/>
            <person name="Bess C."/>
            <person name="Blankenburg K."/>
            <person name="Forbes L."/>
            <person name="Fu Q."/>
            <person name="Gubbala S."/>
            <person name="Hirani K."/>
            <person name="Jayaseelan J.C."/>
            <person name="Lara F."/>
            <person name="Munidasa M."/>
            <person name="Palculict T."/>
            <person name="Patil S."/>
            <person name="Pu L.-L."/>
            <person name="Saada N."/>
            <person name="Tang L."/>
            <person name="Weissenberger G."/>
            <person name="Zhu Y."/>
            <person name="Hemphill L."/>
            <person name="Shang Y."/>
            <person name="Youmans B."/>
            <person name="Ayvaz T."/>
            <person name="Ross M."/>
            <person name="Santibanez J."/>
            <person name="Aqrawi P."/>
            <person name="Gross S."/>
            <person name="Joshi V."/>
            <person name="Fowler G."/>
            <person name="Nazareth L."/>
            <person name="Reid J."/>
            <person name="Worley K."/>
            <person name="Petrosino J."/>
            <person name="Highlander S."/>
            <person name="Gibbs R."/>
        </authorList>
    </citation>
    <scope>NUCLEOTIDE SEQUENCE [LARGE SCALE GENOMIC DNA]</scope>
    <source>
        <strain evidence="1 2">ATCC 33394</strain>
    </source>
</reference>
<evidence type="ECO:0000313" key="2">
    <source>
        <dbReference type="Proteomes" id="UP000004088"/>
    </source>
</evidence>
<dbReference type="HOGENOM" id="CLU_3184719_0_0_4"/>
<protein>
    <submittedName>
        <fullName evidence="1">Uncharacterized protein</fullName>
    </submittedName>
</protein>
<dbReference type="AlphaFoldDB" id="F0F2K2"/>